<dbReference type="EMBL" id="CAJPEV010004401">
    <property type="protein sequence ID" value="CAG0901730.1"/>
    <property type="molecule type" value="Genomic_DNA"/>
</dbReference>
<protein>
    <submittedName>
        <fullName evidence="2">Uncharacterized protein</fullName>
    </submittedName>
</protein>
<gene>
    <name evidence="2" type="ORF">DSTB1V02_LOCUS12171</name>
</gene>
<keyword evidence="3" id="KW-1185">Reference proteome</keyword>
<proteinExistence type="predicted"/>
<dbReference type="AlphaFoldDB" id="A0A7R9FRP9"/>
<organism evidence="2">
    <name type="scientific">Darwinula stevensoni</name>
    <dbReference type="NCBI Taxonomy" id="69355"/>
    <lineage>
        <taxon>Eukaryota</taxon>
        <taxon>Metazoa</taxon>
        <taxon>Ecdysozoa</taxon>
        <taxon>Arthropoda</taxon>
        <taxon>Crustacea</taxon>
        <taxon>Oligostraca</taxon>
        <taxon>Ostracoda</taxon>
        <taxon>Podocopa</taxon>
        <taxon>Podocopida</taxon>
        <taxon>Darwinulocopina</taxon>
        <taxon>Darwinuloidea</taxon>
        <taxon>Darwinulidae</taxon>
        <taxon>Darwinula</taxon>
    </lineage>
</organism>
<sequence>MNRARRMRTWMSRKAARLFGCCRGQTEEESDTDDDSSSLSSFSSESEILPGLQDSRELSSDSSTTSTTSSSGEMDPYASSFDSPTPDESESLTCVGDLHFVWRYHPDGRKYVRYTILFRDLNARLTCITMIGSPVENVVVFGAKFKLISTNRSFTTMTYACHRVFHPARLCPSPPDGI</sequence>
<name>A0A7R9FRP9_9CRUS</name>
<feature type="compositionally biased region" description="Low complexity" evidence="1">
    <location>
        <begin position="60"/>
        <end position="71"/>
    </location>
</feature>
<dbReference type="Proteomes" id="UP000677054">
    <property type="component" value="Unassembled WGS sequence"/>
</dbReference>
<feature type="region of interest" description="Disordered" evidence="1">
    <location>
        <begin position="21"/>
        <end position="85"/>
    </location>
</feature>
<reference evidence="2" key="1">
    <citation type="submission" date="2020-11" db="EMBL/GenBank/DDBJ databases">
        <authorList>
            <person name="Tran Van P."/>
        </authorList>
    </citation>
    <scope>NUCLEOTIDE SEQUENCE</scope>
</reference>
<evidence type="ECO:0000256" key="1">
    <source>
        <dbReference type="SAM" id="MobiDB-lite"/>
    </source>
</evidence>
<accession>A0A7R9FRP9</accession>
<evidence type="ECO:0000313" key="3">
    <source>
        <dbReference type="Proteomes" id="UP000677054"/>
    </source>
</evidence>
<feature type="compositionally biased region" description="Low complexity" evidence="1">
    <location>
        <begin position="37"/>
        <end position="47"/>
    </location>
</feature>
<evidence type="ECO:0000313" key="2">
    <source>
        <dbReference type="EMBL" id="CAD7252413.1"/>
    </source>
</evidence>
<feature type="compositionally biased region" description="Acidic residues" evidence="1">
    <location>
        <begin position="27"/>
        <end position="36"/>
    </location>
</feature>
<dbReference type="EMBL" id="LR903918">
    <property type="protein sequence ID" value="CAD7252413.1"/>
    <property type="molecule type" value="Genomic_DNA"/>
</dbReference>